<dbReference type="InterPro" id="IPR040618">
    <property type="entry name" value="Pre-Nudix"/>
</dbReference>
<dbReference type="Proteomes" id="UP001217089">
    <property type="component" value="Unassembled WGS sequence"/>
</dbReference>
<evidence type="ECO:0000259" key="4">
    <source>
        <dbReference type="PROSITE" id="PS51462"/>
    </source>
</evidence>
<keyword evidence="6" id="KW-1185">Reference proteome</keyword>
<dbReference type="Pfam" id="PF18290">
    <property type="entry name" value="Nudix_hydro"/>
    <property type="match status" value="1"/>
</dbReference>
<dbReference type="Gene3D" id="3.90.79.10">
    <property type="entry name" value="Nucleoside Triphosphate Pyrophosphohydrolase"/>
    <property type="match status" value="1"/>
</dbReference>
<evidence type="ECO:0000313" key="6">
    <source>
        <dbReference type="Proteomes" id="UP001217089"/>
    </source>
</evidence>
<dbReference type="PRINTS" id="PR01356">
    <property type="entry name" value="GFGPROTEIN"/>
</dbReference>
<dbReference type="Gene3D" id="3.40.630.30">
    <property type="match status" value="1"/>
</dbReference>
<dbReference type="PANTHER" id="PTHR13994">
    <property type="entry name" value="NUDIX HYDROLASE RELATED"/>
    <property type="match status" value="1"/>
</dbReference>
<evidence type="ECO:0000256" key="3">
    <source>
        <dbReference type="RuleBase" id="RU003476"/>
    </source>
</evidence>
<dbReference type="EMBL" id="JARBDR010000440">
    <property type="protein sequence ID" value="KAJ8312234.1"/>
    <property type="molecule type" value="Genomic_DNA"/>
</dbReference>
<dbReference type="PROSITE" id="PS00893">
    <property type="entry name" value="NUDIX_BOX"/>
    <property type="match status" value="1"/>
</dbReference>
<name>A0ABQ9F4D8_TEGGR</name>
<evidence type="ECO:0000313" key="5">
    <source>
        <dbReference type="EMBL" id="KAJ8312234.1"/>
    </source>
</evidence>
<dbReference type="InterPro" id="IPR003293">
    <property type="entry name" value="Nudix_hydrolase6-like"/>
</dbReference>
<evidence type="ECO:0000256" key="2">
    <source>
        <dbReference type="ARBA" id="ARBA00022801"/>
    </source>
</evidence>
<comment type="similarity">
    <text evidence="1 3">Belongs to the Nudix hydrolase family.</text>
</comment>
<protein>
    <recommendedName>
        <fullName evidence="4">Nudix hydrolase domain-containing protein</fullName>
    </recommendedName>
</protein>
<dbReference type="InterPro" id="IPR020084">
    <property type="entry name" value="NUDIX_hydrolase_CS"/>
</dbReference>
<accession>A0ABQ9F4D8</accession>
<keyword evidence="2 3" id="KW-0378">Hydrolase</keyword>
<proteinExistence type="inferred from homology"/>
<evidence type="ECO:0000256" key="1">
    <source>
        <dbReference type="ARBA" id="ARBA00005582"/>
    </source>
</evidence>
<feature type="domain" description="Nudix hydrolase" evidence="4">
    <location>
        <begin position="104"/>
        <end position="234"/>
    </location>
</feature>
<gene>
    <name evidence="5" type="ORF">KUTeg_009607</name>
</gene>
<dbReference type="PRINTS" id="PR00502">
    <property type="entry name" value="NUDIXFAMILY"/>
</dbReference>
<reference evidence="5 6" key="1">
    <citation type="submission" date="2022-12" db="EMBL/GenBank/DDBJ databases">
        <title>Chromosome-level genome of Tegillarca granosa.</title>
        <authorList>
            <person name="Kim J."/>
        </authorList>
    </citation>
    <scope>NUCLEOTIDE SEQUENCE [LARGE SCALE GENOMIC DNA]</scope>
    <source>
        <strain evidence="5">Teg-2019</strain>
        <tissue evidence="5">Adductor muscle</tissue>
    </source>
</reference>
<dbReference type="InterPro" id="IPR000086">
    <property type="entry name" value="NUDIX_hydrolase_dom"/>
</dbReference>
<dbReference type="InterPro" id="IPR015797">
    <property type="entry name" value="NUDIX_hydrolase-like_dom_sf"/>
</dbReference>
<dbReference type="InterPro" id="IPR020476">
    <property type="entry name" value="Nudix_hydrolase"/>
</dbReference>
<dbReference type="PANTHER" id="PTHR13994:SF13">
    <property type="entry name" value="FI03680P"/>
    <property type="match status" value="1"/>
</dbReference>
<dbReference type="CDD" id="cd04670">
    <property type="entry name" value="NUDIX_ASFGF2_Nudt6"/>
    <property type="match status" value="1"/>
</dbReference>
<dbReference type="PROSITE" id="PS51462">
    <property type="entry name" value="NUDIX"/>
    <property type="match status" value="1"/>
</dbReference>
<organism evidence="5 6">
    <name type="scientific">Tegillarca granosa</name>
    <name type="common">Malaysian cockle</name>
    <name type="synonym">Anadara granosa</name>
    <dbReference type="NCBI Taxonomy" id="220873"/>
    <lineage>
        <taxon>Eukaryota</taxon>
        <taxon>Metazoa</taxon>
        <taxon>Spiralia</taxon>
        <taxon>Lophotrochozoa</taxon>
        <taxon>Mollusca</taxon>
        <taxon>Bivalvia</taxon>
        <taxon>Autobranchia</taxon>
        <taxon>Pteriomorphia</taxon>
        <taxon>Arcoida</taxon>
        <taxon>Arcoidea</taxon>
        <taxon>Arcidae</taxon>
        <taxon>Tegillarca</taxon>
    </lineage>
</organism>
<dbReference type="SUPFAM" id="SSF55811">
    <property type="entry name" value="Nudix"/>
    <property type="match status" value="1"/>
</dbReference>
<comment type="caution">
    <text evidence="5">The sequence shown here is derived from an EMBL/GenBank/DDBJ whole genome shotgun (WGS) entry which is preliminary data.</text>
</comment>
<dbReference type="Pfam" id="PF00293">
    <property type="entry name" value="NUDIX"/>
    <property type="match status" value="1"/>
</dbReference>
<sequence length="267" mass="30618">MENQNSLKSEGFAVHTDVYKGITIDSKDQDFKDDAEFDQCLTNAIPKWQEKRVRGLWVKIDVKHSSLVPVCAKHGFDFNHAQPGYVMMTRWLSTEQNRLPEYANQYLGVAGIVINDKGEMLVIQERFNVVAPHWKLPGGLADKGEDIAQTAKREVYEETGIEAEFVSVICFRHQHNFRFGCSDFYFVCLMKPVGGEIRPCPHEIAACKWIDVDEFLSNPHLQPNLKLIVESYKNRQKNGNVGIIPQPSLHYNKKSYVNIYSIQQLNQ</sequence>